<proteinExistence type="predicted"/>
<dbReference type="Proteomes" id="UP000176988">
    <property type="component" value="Unassembled WGS sequence"/>
</dbReference>
<dbReference type="Gene3D" id="3.90.1200.10">
    <property type="match status" value="1"/>
</dbReference>
<dbReference type="Pfam" id="PF01636">
    <property type="entry name" value="APH"/>
    <property type="match status" value="1"/>
</dbReference>
<dbReference type="STRING" id="1802424.A2480_00055"/>
<dbReference type="Gene3D" id="3.30.200.20">
    <property type="entry name" value="Phosphorylase Kinase, domain 1"/>
    <property type="match status" value="1"/>
</dbReference>
<dbReference type="InterPro" id="IPR002575">
    <property type="entry name" value="Aminoglycoside_PTrfase"/>
</dbReference>
<accession>A0A1F7WDL1</accession>
<evidence type="ECO:0000313" key="2">
    <source>
        <dbReference type="EMBL" id="OGM00880.1"/>
    </source>
</evidence>
<name>A0A1F7WDL1_9BACT</name>
<feature type="domain" description="Aminoglycoside phosphotransferase" evidence="1">
    <location>
        <begin position="22"/>
        <end position="241"/>
    </location>
</feature>
<dbReference type="SUPFAM" id="SSF56112">
    <property type="entry name" value="Protein kinase-like (PK-like)"/>
    <property type="match status" value="1"/>
</dbReference>
<dbReference type="EMBL" id="MGFG01000021">
    <property type="protein sequence ID" value="OGM00880.1"/>
    <property type="molecule type" value="Genomic_DNA"/>
</dbReference>
<protein>
    <recommendedName>
        <fullName evidence="1">Aminoglycoside phosphotransferase domain-containing protein</fullName>
    </recommendedName>
</protein>
<gene>
    <name evidence="2" type="ORF">A2480_00055</name>
</gene>
<dbReference type="PANTHER" id="PTHR21310">
    <property type="entry name" value="AMINOGLYCOSIDE PHOSPHOTRANSFERASE-RELATED-RELATED"/>
    <property type="match status" value="1"/>
</dbReference>
<dbReference type="AlphaFoldDB" id="A0A1F7WDL1"/>
<evidence type="ECO:0000313" key="3">
    <source>
        <dbReference type="Proteomes" id="UP000176988"/>
    </source>
</evidence>
<comment type="caution">
    <text evidence="2">The sequence shown here is derived from an EMBL/GenBank/DDBJ whole genome shotgun (WGS) entry which is preliminary data.</text>
</comment>
<dbReference type="InterPro" id="IPR051678">
    <property type="entry name" value="AGP_Transferase"/>
</dbReference>
<reference evidence="2 3" key="1">
    <citation type="journal article" date="2016" name="Nat. Commun.">
        <title>Thousands of microbial genomes shed light on interconnected biogeochemical processes in an aquifer system.</title>
        <authorList>
            <person name="Anantharaman K."/>
            <person name="Brown C.T."/>
            <person name="Hug L.A."/>
            <person name="Sharon I."/>
            <person name="Castelle C.J."/>
            <person name="Probst A.J."/>
            <person name="Thomas B.C."/>
            <person name="Singh A."/>
            <person name="Wilkins M.J."/>
            <person name="Karaoz U."/>
            <person name="Brodie E.L."/>
            <person name="Williams K.H."/>
            <person name="Hubbard S.S."/>
            <person name="Banfield J.F."/>
        </authorList>
    </citation>
    <scope>NUCLEOTIDE SEQUENCE [LARGE SCALE GENOMIC DNA]</scope>
</reference>
<dbReference type="InterPro" id="IPR011009">
    <property type="entry name" value="Kinase-like_dom_sf"/>
</dbReference>
<evidence type="ECO:0000259" key="1">
    <source>
        <dbReference type="Pfam" id="PF01636"/>
    </source>
</evidence>
<organism evidence="2 3">
    <name type="scientific">Candidatus Uhrbacteria bacterium RIFOXYC2_FULL_47_19</name>
    <dbReference type="NCBI Taxonomy" id="1802424"/>
    <lineage>
        <taxon>Bacteria</taxon>
        <taxon>Candidatus Uhriibacteriota</taxon>
    </lineage>
</organism>
<sequence>MSINSKIEEIEKSTKLIVSSHKIITRGADSLVIEINDKWIFRFPKTLESVKKMEKRLRFLKSFSEISPLKIPVPRHIGPNFIGYKKIPGIPFLPANFKKLTNNEKTKIAFQLGRFLKALHSFKSKQCDYSANYLVMKKGDYLTCSETITKHFNKKEIENFQIKHNAIEGNPLNFKKPTTIIHGDLFFNNILWNPKNKTLTGVIDWAESGRSIPAMDFFMLADFNTTSNDKFLKDILRSYDANDDKLFKQIKELAIIDPMNWFWAYYKENNSKGQERMIKRMKKILK</sequence>